<evidence type="ECO:0000256" key="1">
    <source>
        <dbReference type="ARBA" id="ARBA00022927"/>
    </source>
</evidence>
<keyword evidence="2" id="KW-1133">Transmembrane helix</keyword>
<dbReference type="GO" id="GO:0015031">
    <property type="term" value="P:protein transport"/>
    <property type="evidence" value="ECO:0007669"/>
    <property type="project" value="UniProtKB-KW"/>
</dbReference>
<dbReference type="InterPro" id="IPR000727">
    <property type="entry name" value="T_SNARE_dom"/>
</dbReference>
<sequence>MKLLDFLRISLTHTISEQQQSSLPALGREAQRYASDACRKISILRTRLDTLHSLLSGLPSLTKKEMIHRVDMVSKLRSKVNGMASTLNMSKFGSRDSLVGPEVKQPPDAMSRVTGLDNQGIVGLQRQIIKGYYIVLFACAEQGEDLEQLEVTIVSTKHIALAVNVELDLQKGLIEKIGEDVDDTNSKLQQIGRKVAILNKQTKGGCSLMNMLLSVVWIVVLVAFVYMLIKYF</sequence>
<comment type="caution">
    <text evidence="4">The sequence shown here is derived from an EMBL/GenBank/DDBJ whole genome shotgun (WGS) entry which is preliminary data.</text>
</comment>
<evidence type="ECO:0000256" key="2">
    <source>
        <dbReference type="SAM" id="Phobius"/>
    </source>
</evidence>
<dbReference type="SUPFAM" id="SSF58038">
    <property type="entry name" value="SNARE fusion complex"/>
    <property type="match status" value="1"/>
</dbReference>
<name>A0A8X8W3F0_SALSN</name>
<reference evidence="4" key="2">
    <citation type="submission" date="2020-08" db="EMBL/GenBank/DDBJ databases">
        <title>Plant Genome Project.</title>
        <authorList>
            <person name="Zhang R.-G."/>
        </authorList>
    </citation>
    <scope>NUCLEOTIDE SEQUENCE</scope>
    <source>
        <strain evidence="4">Huo1</strain>
        <tissue evidence="4">Leaf</tissue>
    </source>
</reference>
<keyword evidence="1" id="KW-0653">Protein transport</keyword>
<dbReference type="CDD" id="cd15841">
    <property type="entry name" value="SNARE_Qc"/>
    <property type="match status" value="1"/>
</dbReference>
<gene>
    <name evidence="4" type="ORF">SASPL_152647</name>
</gene>
<organism evidence="4">
    <name type="scientific">Salvia splendens</name>
    <name type="common">Scarlet sage</name>
    <dbReference type="NCBI Taxonomy" id="180675"/>
    <lineage>
        <taxon>Eukaryota</taxon>
        <taxon>Viridiplantae</taxon>
        <taxon>Streptophyta</taxon>
        <taxon>Embryophyta</taxon>
        <taxon>Tracheophyta</taxon>
        <taxon>Spermatophyta</taxon>
        <taxon>Magnoliopsida</taxon>
        <taxon>eudicotyledons</taxon>
        <taxon>Gunneridae</taxon>
        <taxon>Pentapetalae</taxon>
        <taxon>asterids</taxon>
        <taxon>lamiids</taxon>
        <taxon>Lamiales</taxon>
        <taxon>Lamiaceae</taxon>
        <taxon>Nepetoideae</taxon>
        <taxon>Mentheae</taxon>
        <taxon>Salviinae</taxon>
        <taxon>Salvia</taxon>
        <taxon>Salvia subgen. Calosphace</taxon>
        <taxon>core Calosphace</taxon>
    </lineage>
</organism>
<reference evidence="4" key="1">
    <citation type="submission" date="2018-01" db="EMBL/GenBank/DDBJ databases">
        <authorList>
            <person name="Mao J.F."/>
        </authorList>
    </citation>
    <scope>NUCLEOTIDE SEQUENCE</scope>
    <source>
        <strain evidence="4">Huo1</strain>
        <tissue evidence="4">Leaf</tissue>
    </source>
</reference>
<proteinExistence type="predicted"/>
<dbReference type="EMBL" id="PNBA02000021">
    <property type="protein sequence ID" value="KAG6387457.1"/>
    <property type="molecule type" value="Genomic_DNA"/>
</dbReference>
<protein>
    <recommendedName>
        <fullName evidence="3">t-SNARE coiled-coil homology domain-containing protein</fullName>
    </recommendedName>
</protein>
<keyword evidence="2" id="KW-0472">Membrane</keyword>
<dbReference type="Gene3D" id="1.20.5.110">
    <property type="match status" value="1"/>
</dbReference>
<evidence type="ECO:0000313" key="4">
    <source>
        <dbReference type="EMBL" id="KAG6387457.1"/>
    </source>
</evidence>
<feature type="transmembrane region" description="Helical" evidence="2">
    <location>
        <begin position="208"/>
        <end position="229"/>
    </location>
</feature>
<evidence type="ECO:0000259" key="3">
    <source>
        <dbReference type="PROSITE" id="PS50192"/>
    </source>
</evidence>
<accession>A0A8X8W3F0</accession>
<dbReference type="Proteomes" id="UP000298416">
    <property type="component" value="Unassembled WGS sequence"/>
</dbReference>
<keyword evidence="1" id="KW-0813">Transport</keyword>
<dbReference type="AlphaFoldDB" id="A0A8X8W3F0"/>
<dbReference type="PROSITE" id="PS50192">
    <property type="entry name" value="T_SNARE"/>
    <property type="match status" value="1"/>
</dbReference>
<keyword evidence="2" id="KW-0812">Transmembrane</keyword>
<evidence type="ECO:0000313" key="5">
    <source>
        <dbReference type="Proteomes" id="UP000298416"/>
    </source>
</evidence>
<keyword evidence="5" id="KW-1185">Reference proteome</keyword>
<feature type="domain" description="T-SNARE coiled-coil homology" evidence="3">
    <location>
        <begin position="141"/>
        <end position="198"/>
    </location>
</feature>